<reference evidence="1 2" key="1">
    <citation type="submission" date="2018-10" db="EMBL/GenBank/DDBJ databases">
        <title>Xanthobacter tagetidis genome sequencing and assembly.</title>
        <authorList>
            <person name="Maclea K.S."/>
            <person name="Goen A.E."/>
            <person name="Fatima S.A."/>
        </authorList>
    </citation>
    <scope>NUCLEOTIDE SEQUENCE [LARGE SCALE GENOMIC DNA]</scope>
    <source>
        <strain evidence="1 2">ATCC 700314</strain>
    </source>
</reference>
<sequence>MSLPLDSPALALRAAIHGALAADAPLAALLGGAKVFDVPPKEADFPFVALGEAVVADWSTATERGTEHALTLHAFSRSGGRAEAMAIAAAVQEALHDMPLALAAHRLANLRATTAEVVRDPDGRTFHALVRFRAVTEPL</sequence>
<dbReference type="Pfam" id="PF11367">
    <property type="entry name" value="Tail_completion_gp17"/>
    <property type="match status" value="1"/>
</dbReference>
<organism evidence="1 2">
    <name type="scientific">Xanthobacter tagetidis</name>
    <dbReference type="NCBI Taxonomy" id="60216"/>
    <lineage>
        <taxon>Bacteria</taxon>
        <taxon>Pseudomonadati</taxon>
        <taxon>Pseudomonadota</taxon>
        <taxon>Alphaproteobacteria</taxon>
        <taxon>Hyphomicrobiales</taxon>
        <taxon>Xanthobacteraceae</taxon>
        <taxon>Xanthobacter</taxon>
    </lineage>
</organism>
<evidence type="ECO:0000313" key="2">
    <source>
        <dbReference type="Proteomes" id="UP000269692"/>
    </source>
</evidence>
<comment type="caution">
    <text evidence="1">The sequence shown here is derived from an EMBL/GenBank/DDBJ whole genome shotgun (WGS) entry which is preliminary data.</text>
</comment>
<accession>A0A3L6ZW89</accession>
<dbReference type="AlphaFoldDB" id="A0A3L6ZW89"/>
<dbReference type="Proteomes" id="UP000269692">
    <property type="component" value="Unassembled WGS sequence"/>
</dbReference>
<dbReference type="InterPro" id="IPR021508">
    <property type="entry name" value="Gp17-like"/>
</dbReference>
<dbReference type="EMBL" id="RCTF01000027">
    <property type="protein sequence ID" value="RLP72276.1"/>
    <property type="molecule type" value="Genomic_DNA"/>
</dbReference>
<gene>
    <name evidence="1" type="ORF">D9R14_21805</name>
</gene>
<protein>
    <submittedName>
        <fullName evidence="1">DUF3168 domain-containing protein</fullName>
    </submittedName>
</protein>
<evidence type="ECO:0000313" key="1">
    <source>
        <dbReference type="EMBL" id="RLP72276.1"/>
    </source>
</evidence>
<name>A0A3L6ZW89_9HYPH</name>
<dbReference type="Gene3D" id="3.30.2000.30">
    <property type="match status" value="1"/>
</dbReference>
<dbReference type="RefSeq" id="WP_121625616.1">
    <property type="nucleotide sequence ID" value="NZ_JACIIW010000002.1"/>
</dbReference>
<keyword evidence="2" id="KW-1185">Reference proteome</keyword>
<dbReference type="InterPro" id="IPR053745">
    <property type="entry name" value="Viral_Tail_Comp_sf"/>
</dbReference>
<proteinExistence type="predicted"/>
<dbReference type="OrthoDB" id="7630456at2"/>